<accession>A0ABQ0B092</accession>
<evidence type="ECO:0000256" key="2">
    <source>
        <dbReference type="ARBA" id="ARBA00022747"/>
    </source>
</evidence>
<evidence type="ECO:0000313" key="6">
    <source>
        <dbReference type="Proteomes" id="UP001600894"/>
    </source>
</evidence>
<keyword evidence="6" id="KW-1185">Reference proteome</keyword>
<dbReference type="Gene3D" id="3.90.220.20">
    <property type="entry name" value="DNA methylase specificity domains"/>
    <property type="match status" value="1"/>
</dbReference>
<dbReference type="EMBL" id="BAABXL010000001">
    <property type="protein sequence ID" value="GAA6269666.1"/>
    <property type="molecule type" value="Genomic_DNA"/>
</dbReference>
<organism evidence="5 6">
    <name type="scientific">Enterocloster alcoholdehydrogenati</name>
    <dbReference type="NCBI Taxonomy" id="2547410"/>
    <lineage>
        <taxon>Bacteria</taxon>
        <taxon>Bacillati</taxon>
        <taxon>Bacillota</taxon>
        <taxon>Clostridia</taxon>
        <taxon>Lachnospirales</taxon>
        <taxon>Lachnospiraceae</taxon>
        <taxon>Enterocloster</taxon>
    </lineage>
</organism>
<proteinExistence type="inferred from homology"/>
<keyword evidence="2" id="KW-0680">Restriction system</keyword>
<dbReference type="InterPro" id="IPR044946">
    <property type="entry name" value="Restrct_endonuc_typeI_TRD_sf"/>
</dbReference>
<evidence type="ECO:0000256" key="3">
    <source>
        <dbReference type="ARBA" id="ARBA00023125"/>
    </source>
</evidence>
<evidence type="ECO:0000259" key="4">
    <source>
        <dbReference type="Pfam" id="PF01420"/>
    </source>
</evidence>
<gene>
    <name evidence="5" type="ORF">F130042H8_27260</name>
</gene>
<dbReference type="Pfam" id="PF01420">
    <property type="entry name" value="Methylase_S"/>
    <property type="match status" value="1"/>
</dbReference>
<dbReference type="InterPro" id="IPR000055">
    <property type="entry name" value="Restrct_endonuc_typeI_TRD"/>
</dbReference>
<dbReference type="Proteomes" id="UP001600894">
    <property type="component" value="Unassembled WGS sequence"/>
</dbReference>
<keyword evidence="3" id="KW-0238">DNA-binding</keyword>
<dbReference type="SUPFAM" id="SSF116734">
    <property type="entry name" value="DNA methylase specificity domain"/>
    <property type="match status" value="1"/>
</dbReference>
<comment type="similarity">
    <text evidence="1">Belongs to the type-I restriction system S methylase family.</text>
</comment>
<evidence type="ECO:0000313" key="5">
    <source>
        <dbReference type="EMBL" id="GAA6269666.1"/>
    </source>
</evidence>
<protein>
    <recommendedName>
        <fullName evidence="4">Type I restriction modification DNA specificity domain-containing protein</fullName>
    </recommendedName>
</protein>
<reference evidence="5 6" key="1">
    <citation type="submission" date="2024-04" db="EMBL/GenBank/DDBJ databases">
        <title>Defined microbial consortia suppress multidrug-resistant proinflammatory Enterobacteriaceae via ecological control.</title>
        <authorList>
            <person name="Furuichi M."/>
            <person name="Kawaguchi T."/>
            <person name="Pust M."/>
            <person name="Yasuma K."/>
            <person name="Plichta D."/>
            <person name="Hasegawa N."/>
            <person name="Ohya T."/>
            <person name="Bhattarai S."/>
            <person name="Sasajima S."/>
            <person name="Aoto Y."/>
            <person name="Tuganbaev T."/>
            <person name="Yaginuma M."/>
            <person name="Ueda M."/>
            <person name="Okahashi N."/>
            <person name="Amafuji K."/>
            <person name="Kiridooshi Y."/>
            <person name="Sugita K."/>
            <person name="Strazar M."/>
            <person name="Skelly A."/>
            <person name="Suda W."/>
            <person name="Hattori M."/>
            <person name="Nakamoto N."/>
            <person name="Caballero S."/>
            <person name="Norman J."/>
            <person name="Olle B."/>
            <person name="Tanoue T."/>
            <person name="Arita M."/>
            <person name="Bucci V."/>
            <person name="Atarashi K."/>
            <person name="Xavier R."/>
            <person name="Honda K."/>
        </authorList>
    </citation>
    <scope>NUCLEOTIDE SEQUENCE [LARGE SCALE GENOMIC DNA]</scope>
    <source>
        <strain evidence="6">f13</strain>
    </source>
</reference>
<name>A0ABQ0B092_9FIRM</name>
<feature type="domain" description="Type I restriction modification DNA specificity" evidence="4">
    <location>
        <begin position="8"/>
        <end position="159"/>
    </location>
</feature>
<comment type="caution">
    <text evidence="5">The sequence shown here is derived from an EMBL/GenBank/DDBJ whole genome shotgun (WGS) entry which is preliminary data.</text>
</comment>
<evidence type="ECO:0000256" key="1">
    <source>
        <dbReference type="ARBA" id="ARBA00010923"/>
    </source>
</evidence>
<sequence length="182" mass="20756">MLDIKDRKWKDFFIEEIATINSGRDIYEAERKKGNNPYVSSSSVNNGICHFVSNENATMEAGCISVNRNGSVGYAFYHPYKALYSNDCRKLRLKYPNKYVAIFITTQITAQRGKYSYGYKMGTGRLKRQKIMLPIDKNGNPDYAFMEQYIKEREKQIIQKYISYIGKNAEKSVGGGGGGFSD</sequence>